<evidence type="ECO:0000313" key="2">
    <source>
        <dbReference type="Proteomes" id="UP000076881"/>
    </source>
</evidence>
<dbReference type="EMBL" id="AZHF01000007">
    <property type="protein sequence ID" value="OAA73027.1"/>
    <property type="molecule type" value="Genomic_DNA"/>
</dbReference>
<name>A0A168DUR5_CORDF</name>
<dbReference type="OrthoDB" id="341259at2759"/>
<protein>
    <submittedName>
        <fullName evidence="1">Ankyrin repeat-containing domain protein</fullName>
    </submittedName>
</protein>
<gene>
    <name evidence="1" type="ORF">LEL_08811</name>
</gene>
<keyword evidence="2" id="KW-1185">Reference proteome</keyword>
<dbReference type="Proteomes" id="UP000076881">
    <property type="component" value="Unassembled WGS sequence"/>
</dbReference>
<evidence type="ECO:0000313" key="1">
    <source>
        <dbReference type="EMBL" id="OAA73027.1"/>
    </source>
</evidence>
<dbReference type="InterPro" id="IPR036770">
    <property type="entry name" value="Ankyrin_rpt-contain_sf"/>
</dbReference>
<proteinExistence type="predicted"/>
<organism evidence="1 2">
    <name type="scientific">Akanthomyces lecanii RCEF 1005</name>
    <dbReference type="NCBI Taxonomy" id="1081108"/>
    <lineage>
        <taxon>Eukaryota</taxon>
        <taxon>Fungi</taxon>
        <taxon>Dikarya</taxon>
        <taxon>Ascomycota</taxon>
        <taxon>Pezizomycotina</taxon>
        <taxon>Sordariomycetes</taxon>
        <taxon>Hypocreomycetidae</taxon>
        <taxon>Hypocreales</taxon>
        <taxon>Cordycipitaceae</taxon>
        <taxon>Akanthomyces</taxon>
        <taxon>Cordyceps confragosa</taxon>
    </lineage>
</organism>
<accession>A0A168DUR5</accession>
<reference evidence="1 2" key="1">
    <citation type="journal article" date="2016" name="Genome Biol. Evol.">
        <title>Divergent and convergent evolution of fungal pathogenicity.</title>
        <authorList>
            <person name="Shang Y."/>
            <person name="Xiao G."/>
            <person name="Zheng P."/>
            <person name="Cen K."/>
            <person name="Zhan S."/>
            <person name="Wang C."/>
        </authorList>
    </citation>
    <scope>NUCLEOTIDE SEQUENCE [LARGE SCALE GENOMIC DNA]</scope>
    <source>
        <strain evidence="1 2">RCEF 1005</strain>
    </source>
</reference>
<sequence length="203" mass="23274">MEDLYLCGMAAAPYRAIHKRMLPLVRLMWDATAHLQDRKRSRNEIRWTQWLGIAAECGHADVVREMMRWSGDWDYDQALWNAAYNWHYETVKTLASAHDYSQKAIQEALGHVCDVNGEIDFDIMCCDKTTDARHREMGQVIRWLVDAGADPDNAKTVSNGWPVVACLNEYPEYAEALKALLEKGATDVQFEERGDSHAVVREE</sequence>
<dbReference type="AlphaFoldDB" id="A0A168DUR5"/>
<dbReference type="SUPFAM" id="SSF48403">
    <property type="entry name" value="Ankyrin repeat"/>
    <property type="match status" value="1"/>
</dbReference>
<comment type="caution">
    <text evidence="1">The sequence shown here is derived from an EMBL/GenBank/DDBJ whole genome shotgun (WGS) entry which is preliminary data.</text>
</comment>
<dbReference type="Gene3D" id="1.25.40.20">
    <property type="entry name" value="Ankyrin repeat-containing domain"/>
    <property type="match status" value="1"/>
</dbReference>